<name>A0A7M5V2V9_9CNID</name>
<reference evidence="2" key="1">
    <citation type="submission" date="2021-01" db="UniProtKB">
        <authorList>
            <consortium name="EnsemblMetazoa"/>
        </authorList>
    </citation>
    <scope>IDENTIFICATION</scope>
</reference>
<feature type="region of interest" description="Disordered" evidence="1">
    <location>
        <begin position="96"/>
        <end position="161"/>
    </location>
</feature>
<evidence type="ECO:0000256" key="1">
    <source>
        <dbReference type="SAM" id="MobiDB-lite"/>
    </source>
</evidence>
<keyword evidence="3" id="KW-1185">Reference proteome</keyword>
<dbReference type="InterPro" id="IPR020339">
    <property type="entry name" value="C20orf85-like"/>
</dbReference>
<dbReference type="Pfam" id="PF14945">
    <property type="entry name" value="LLC1"/>
    <property type="match status" value="1"/>
</dbReference>
<dbReference type="Proteomes" id="UP000594262">
    <property type="component" value="Unplaced"/>
</dbReference>
<dbReference type="PANTHER" id="PTHR31909">
    <property type="entry name" value="CHROMOSOME 20 ORF85 FAMILY MEMBER"/>
    <property type="match status" value="1"/>
</dbReference>
<feature type="compositionally biased region" description="Polar residues" evidence="1">
    <location>
        <begin position="131"/>
        <end position="147"/>
    </location>
</feature>
<dbReference type="PANTHER" id="PTHR31909:SF2">
    <property type="entry name" value="RIKEN CDNA 2410004P03 GENE"/>
    <property type="match status" value="1"/>
</dbReference>
<protein>
    <submittedName>
        <fullName evidence="2">Uncharacterized protein</fullName>
    </submittedName>
</protein>
<dbReference type="OrthoDB" id="9972212at2759"/>
<feature type="compositionally biased region" description="Basic and acidic residues" evidence="1">
    <location>
        <begin position="99"/>
        <end position="109"/>
    </location>
</feature>
<dbReference type="RefSeq" id="XP_066929717.1">
    <property type="nucleotide sequence ID" value="XM_067073616.1"/>
</dbReference>
<evidence type="ECO:0000313" key="3">
    <source>
        <dbReference type="Proteomes" id="UP000594262"/>
    </source>
</evidence>
<dbReference type="EnsemblMetazoa" id="CLYHEMT002527.1">
    <property type="protein sequence ID" value="CLYHEMP002527.1"/>
    <property type="gene ID" value="CLYHEMG002527"/>
</dbReference>
<organism evidence="2 3">
    <name type="scientific">Clytia hemisphaerica</name>
    <dbReference type="NCBI Taxonomy" id="252671"/>
    <lineage>
        <taxon>Eukaryota</taxon>
        <taxon>Metazoa</taxon>
        <taxon>Cnidaria</taxon>
        <taxon>Hydrozoa</taxon>
        <taxon>Hydroidolina</taxon>
        <taxon>Leptothecata</taxon>
        <taxon>Obeliida</taxon>
        <taxon>Clytiidae</taxon>
        <taxon>Clytia</taxon>
    </lineage>
</organism>
<proteinExistence type="predicted"/>
<evidence type="ECO:0000313" key="2">
    <source>
        <dbReference type="EnsemblMetazoa" id="CLYHEMP002527.1"/>
    </source>
</evidence>
<dbReference type="GeneID" id="136817281"/>
<dbReference type="AlphaFoldDB" id="A0A7M5V2V9"/>
<accession>A0A7M5V2V9</accession>
<sequence>MSSLNFNPENQVSNRPYLSSNTLLATPATSSQYHLQCVPKEHKERVKSAPPRTRTIRDYQKCNIVKEEMRWEERCRKETTLQKNWEKNLGFLADYDQYGEQKQRNKPPKETPSVYSVTSRPLTASREYGSRVSTASANEMNRLQRNMSRGRKRNEDLLYYD</sequence>
<feature type="compositionally biased region" description="Polar residues" evidence="1">
    <location>
        <begin position="113"/>
        <end position="122"/>
    </location>
</feature>